<comment type="caution">
    <text evidence="2">The sequence shown here is derived from an EMBL/GenBank/DDBJ whole genome shotgun (WGS) entry which is preliminary data.</text>
</comment>
<name>V8BG46_STRPA</name>
<organism evidence="2 3">
    <name type="scientific">Streptococcus parasanguinis CC87K</name>
    <dbReference type="NCBI Taxonomy" id="1073372"/>
    <lineage>
        <taxon>Bacteria</taxon>
        <taxon>Bacillati</taxon>
        <taxon>Bacillota</taxon>
        <taxon>Bacilli</taxon>
        <taxon>Lactobacillales</taxon>
        <taxon>Streptococcaceae</taxon>
        <taxon>Streptococcus</taxon>
    </lineage>
</organism>
<dbReference type="PATRIC" id="fig|1073372.3.peg.407"/>
<feature type="domain" description="Phage replisome organiser N-terminal" evidence="1">
    <location>
        <begin position="9"/>
        <end position="122"/>
    </location>
</feature>
<dbReference type="Proteomes" id="UP000018716">
    <property type="component" value="Unassembled WGS sequence"/>
</dbReference>
<dbReference type="NCBIfam" id="TIGR01714">
    <property type="entry name" value="phage_rep_org_N"/>
    <property type="match status" value="1"/>
</dbReference>
<dbReference type="Pfam" id="PF09681">
    <property type="entry name" value="Phage_rep_org_N"/>
    <property type="match status" value="1"/>
</dbReference>
<dbReference type="HOGENOM" id="CLU_055973_3_0_9"/>
<protein>
    <recommendedName>
        <fullName evidence="1">Phage replisome organiser N-terminal domain-containing protein</fullName>
    </recommendedName>
</protein>
<gene>
    <name evidence="2" type="ORF">HMPREF1195_00397</name>
</gene>
<keyword evidence="3" id="KW-1185">Reference proteome</keyword>
<evidence type="ECO:0000259" key="1">
    <source>
        <dbReference type="Pfam" id="PF09681"/>
    </source>
</evidence>
<dbReference type="RefSeq" id="WP_023917922.1">
    <property type="nucleotide sequence ID" value="NZ_KI669401.1"/>
</dbReference>
<proteinExistence type="predicted"/>
<dbReference type="OrthoDB" id="3199595at2"/>
<reference evidence="2 3" key="1">
    <citation type="submission" date="2013-10" db="EMBL/GenBank/DDBJ databases">
        <title>The Genome Sequence of Streptococcus parasanguinis CC87K.</title>
        <authorList>
            <consortium name="The Broad Institute Genomics Platform"/>
            <person name="Earl A."/>
            <person name="Allen-Vercoe E."/>
            <person name="Daigneault M."/>
            <person name="Young S.K."/>
            <person name="Zeng Q."/>
            <person name="Gargeya S."/>
            <person name="Fitzgerald M."/>
            <person name="Abouelleil A."/>
            <person name="Alvarado L."/>
            <person name="Chapman S.B."/>
            <person name="Gainer-Dewar J."/>
            <person name="Goldberg J."/>
            <person name="Griggs A."/>
            <person name="Gujja S."/>
            <person name="Hansen M."/>
            <person name="Howarth C."/>
            <person name="Imamovic A."/>
            <person name="Ireland A."/>
            <person name="Larimer J."/>
            <person name="McCowan C."/>
            <person name="Murphy C."/>
            <person name="Pearson M."/>
            <person name="Poon T.W."/>
            <person name="Priest M."/>
            <person name="Roberts A."/>
            <person name="Saif S."/>
            <person name="Shea T."/>
            <person name="Sykes S."/>
            <person name="Wortman J."/>
            <person name="Nusbaum C."/>
            <person name="Birren B."/>
        </authorList>
    </citation>
    <scope>NUCLEOTIDE SEQUENCE [LARGE SCALE GENOMIC DNA]</scope>
    <source>
        <strain evidence="2 3">CC87K</strain>
    </source>
</reference>
<accession>V8BG46</accession>
<sequence>MSDSKKYYYMRLKEDFFDTEELLLLENQPDGEKYSNILLKLYLKSLKNEGKLMYRDRIPYNPWLIATMTRQPVAVVEKALHLFQELELIEVLDNGAIYMMDIQNFIGKTTTEADRKREYRNRIANEKQNILLSGQMSDKSPTNLHQSLEIRDKRLENRYLVLEEPKNNPSKKKNFIGENYYNLVQVIADKYNDRFMYPQGFVLKHSQKMKIGKYLESNYIQSNEIMDLIDRIPSTTESPLAYLFKMIENLIQERRQEEKIRAHKIASDHYKEGS</sequence>
<evidence type="ECO:0000313" key="3">
    <source>
        <dbReference type="Proteomes" id="UP000018716"/>
    </source>
</evidence>
<dbReference type="EMBL" id="AZJD01000001">
    <property type="protein sequence ID" value="ETD14078.1"/>
    <property type="molecule type" value="Genomic_DNA"/>
</dbReference>
<dbReference type="InterPro" id="IPR010056">
    <property type="entry name" value="Phage_rep_org__N"/>
</dbReference>
<evidence type="ECO:0000313" key="2">
    <source>
        <dbReference type="EMBL" id="ETD14078.1"/>
    </source>
</evidence>
<dbReference type="AlphaFoldDB" id="V8BG46"/>